<evidence type="ECO:0000313" key="3">
    <source>
        <dbReference type="Proteomes" id="UP000234323"/>
    </source>
</evidence>
<feature type="compositionally biased region" description="Basic and acidic residues" evidence="1">
    <location>
        <begin position="539"/>
        <end position="551"/>
    </location>
</feature>
<reference evidence="2 3" key="1">
    <citation type="submission" date="2015-10" db="EMBL/GenBank/DDBJ databases">
        <title>Genome analyses suggest a sexual origin of heterokaryosis in a supposedly ancient asexual fungus.</title>
        <authorList>
            <person name="Ropars J."/>
            <person name="Sedzielewska K."/>
            <person name="Noel J."/>
            <person name="Charron P."/>
            <person name="Farinelli L."/>
            <person name="Marton T."/>
            <person name="Kruger M."/>
            <person name="Pelin A."/>
            <person name="Brachmann A."/>
            <person name="Corradi N."/>
        </authorList>
    </citation>
    <scope>NUCLEOTIDE SEQUENCE [LARGE SCALE GENOMIC DNA]</scope>
    <source>
        <strain evidence="2 3">A4</strain>
    </source>
</reference>
<name>A0A2I1G753_9GLOM</name>
<gene>
    <name evidence="2" type="ORF">RhiirA4_441981</name>
</gene>
<protein>
    <recommendedName>
        <fullName evidence="4">F-box domain-containing protein</fullName>
    </recommendedName>
</protein>
<keyword evidence="3" id="KW-1185">Reference proteome</keyword>
<evidence type="ECO:0000256" key="1">
    <source>
        <dbReference type="SAM" id="MobiDB-lite"/>
    </source>
</evidence>
<sequence length="606" mass="70966">MESLYNELRIEIFKFVDTPISLALTNKKWYAISQDPQSRADWLIFKYGHAHALFHAVRLGNSFLTSEVLHSLLSKNAIISRYFIQRLLMHFGPYDEKLIELKIEHNVNQVDFDRIRAFQKKLSSPWASNLPLPIFTKLITAGYNILNDENLVIKGNDMELFHFLSAGPLVINQAPQKLFQNLADIKDLIINKKFVPFPPRPKPAHEDTVEYIQLMQSRAHEEYPPKDGYENSRQLNVIARAILIHPDLVTLWKEIGYYEICSDVNDLVMQGALLILFPPTPPADWERPDTKIVVKRLKQLINLGFKLTASVMEEALHLFEHKLNEIGDVLLESFQIIHKKKSKSAIASLCLIQAIKPERSHRKTDLLEFLNDRIDQPEKAMKNALECYKVGFRYNTFSIKKIKIRSLSVHSNLYYWILKKFGPNSEATQKCFEDIMESRIWIDLKSQEILEREIPDHLTRCAFNAICSIYLEFCNERIPFKANYLQYLTLVNNEEIIRPLFEISLPNLFGLELKCNSYKIDYEYNRPEINNDQNNNKRKYTDMNEQPEHPDRSGWIKLIEDLQTLVNNNTDITETFRTNFEKFLERITSSQNQEINEEVCPKRLKQ</sequence>
<dbReference type="EMBL" id="LLXI01000200">
    <property type="protein sequence ID" value="PKY42463.1"/>
    <property type="molecule type" value="Genomic_DNA"/>
</dbReference>
<dbReference type="VEuPathDB" id="FungiDB:FUN_007715"/>
<comment type="caution">
    <text evidence="2">The sequence shown here is derived from an EMBL/GenBank/DDBJ whole genome shotgun (WGS) entry which is preliminary data.</text>
</comment>
<evidence type="ECO:0008006" key="4">
    <source>
        <dbReference type="Google" id="ProtNLM"/>
    </source>
</evidence>
<dbReference type="VEuPathDB" id="FungiDB:RhiirA1_413376"/>
<proteinExistence type="predicted"/>
<organism evidence="2 3">
    <name type="scientific">Rhizophagus irregularis</name>
    <dbReference type="NCBI Taxonomy" id="588596"/>
    <lineage>
        <taxon>Eukaryota</taxon>
        <taxon>Fungi</taxon>
        <taxon>Fungi incertae sedis</taxon>
        <taxon>Mucoromycota</taxon>
        <taxon>Glomeromycotina</taxon>
        <taxon>Glomeromycetes</taxon>
        <taxon>Glomerales</taxon>
        <taxon>Glomeraceae</taxon>
        <taxon>Rhizophagus</taxon>
    </lineage>
</organism>
<dbReference type="Proteomes" id="UP000234323">
    <property type="component" value="Unassembled WGS sequence"/>
</dbReference>
<evidence type="ECO:0000313" key="2">
    <source>
        <dbReference type="EMBL" id="PKY42463.1"/>
    </source>
</evidence>
<accession>A0A2I1G753</accession>
<dbReference type="AlphaFoldDB" id="A0A2I1G753"/>
<feature type="region of interest" description="Disordered" evidence="1">
    <location>
        <begin position="530"/>
        <end position="551"/>
    </location>
</feature>
<dbReference type="VEuPathDB" id="FungiDB:RhiirFUN_006839"/>